<dbReference type="GO" id="GO:0019323">
    <property type="term" value="P:pentose catabolic process"/>
    <property type="evidence" value="ECO:0007669"/>
    <property type="project" value="TreeGrafter"/>
</dbReference>
<keyword evidence="1" id="KW-0479">Metal-binding</keyword>
<name>A0A1H7XJF4_9HYPH</name>
<accession>A0A1H7XJF4</accession>
<keyword evidence="5" id="KW-1185">Reference proteome</keyword>
<evidence type="ECO:0000256" key="2">
    <source>
        <dbReference type="ARBA" id="ARBA00023239"/>
    </source>
</evidence>
<evidence type="ECO:0000259" key="3">
    <source>
        <dbReference type="SMART" id="SM01007"/>
    </source>
</evidence>
<gene>
    <name evidence="4" type="ORF">SAMN04515666_11052</name>
</gene>
<keyword evidence="2" id="KW-0456">Lyase</keyword>
<dbReference type="InterPro" id="IPR050197">
    <property type="entry name" value="Aldolase_class_II_sugar_metab"/>
</dbReference>
<feature type="domain" description="Class II aldolase/adducin N-terminal" evidence="3">
    <location>
        <begin position="14"/>
        <end position="186"/>
    </location>
</feature>
<evidence type="ECO:0000256" key="1">
    <source>
        <dbReference type="ARBA" id="ARBA00022723"/>
    </source>
</evidence>
<dbReference type="GO" id="GO:0005829">
    <property type="term" value="C:cytosol"/>
    <property type="evidence" value="ECO:0007669"/>
    <property type="project" value="TreeGrafter"/>
</dbReference>
<reference evidence="5" key="1">
    <citation type="submission" date="2016-10" db="EMBL/GenBank/DDBJ databases">
        <authorList>
            <person name="Varghese N."/>
            <person name="Submissions S."/>
        </authorList>
    </citation>
    <scope>NUCLEOTIDE SEQUENCE [LARGE SCALE GENOMIC DNA]</scope>
    <source>
        <strain evidence="5">LMG 26383,CCUG 61248,R- 45681</strain>
    </source>
</reference>
<dbReference type="InterPro" id="IPR001303">
    <property type="entry name" value="Aldolase_II/adducin_N"/>
</dbReference>
<dbReference type="GO" id="GO:0016832">
    <property type="term" value="F:aldehyde-lyase activity"/>
    <property type="evidence" value="ECO:0007669"/>
    <property type="project" value="TreeGrafter"/>
</dbReference>
<dbReference type="PANTHER" id="PTHR22789:SF0">
    <property type="entry name" value="3-OXO-TETRONATE 4-PHOSPHATE DECARBOXYLASE-RELATED"/>
    <property type="match status" value="1"/>
</dbReference>
<dbReference type="Pfam" id="PF00596">
    <property type="entry name" value="Aldolase_II"/>
    <property type="match status" value="1"/>
</dbReference>
<proteinExistence type="predicted"/>
<dbReference type="Gene3D" id="3.40.225.10">
    <property type="entry name" value="Class II aldolase/adducin N-terminal domain"/>
    <property type="match status" value="1"/>
</dbReference>
<sequence>MSPTSPRPSAAQENLVRQAGRALARHGLVHAYGHCSMRLDQGHFLVSPAKPLGLVGDEDSCSVVPLEGPLPDGVLGEVRIHREIYRRRPEVGGVVRSMPPRVMTLGTARITPKPRHGFGSYFAPQPPLWDDPQLLRDDVQAAALAEQMAAARAIVMRGNGAVTAGGSLEEAVVLTWYLEDAARVEFEARAAGIAEGGVILGEAEVAQRATWSGAILDRMWAYLTTPQR</sequence>
<dbReference type="AlphaFoldDB" id="A0A1H7XJF4"/>
<dbReference type="RefSeq" id="WP_244543993.1">
    <property type="nucleotide sequence ID" value="NZ_FOAN01000010.1"/>
</dbReference>
<dbReference type="GO" id="GO:0046872">
    <property type="term" value="F:metal ion binding"/>
    <property type="evidence" value="ECO:0007669"/>
    <property type="project" value="UniProtKB-KW"/>
</dbReference>
<dbReference type="InterPro" id="IPR036409">
    <property type="entry name" value="Aldolase_II/adducin_N_sf"/>
</dbReference>
<dbReference type="EMBL" id="FOAN01000010">
    <property type="protein sequence ID" value="SEM33891.1"/>
    <property type="molecule type" value="Genomic_DNA"/>
</dbReference>
<organism evidence="4 5">
    <name type="scientific">Bosea lupini</name>
    <dbReference type="NCBI Taxonomy" id="1036779"/>
    <lineage>
        <taxon>Bacteria</taxon>
        <taxon>Pseudomonadati</taxon>
        <taxon>Pseudomonadota</taxon>
        <taxon>Alphaproteobacteria</taxon>
        <taxon>Hyphomicrobiales</taxon>
        <taxon>Boseaceae</taxon>
        <taxon>Bosea</taxon>
    </lineage>
</organism>
<evidence type="ECO:0000313" key="4">
    <source>
        <dbReference type="EMBL" id="SEM33891.1"/>
    </source>
</evidence>
<dbReference type="SMART" id="SM01007">
    <property type="entry name" value="Aldolase_II"/>
    <property type="match status" value="1"/>
</dbReference>
<dbReference type="PANTHER" id="PTHR22789">
    <property type="entry name" value="FUCULOSE PHOSPHATE ALDOLASE"/>
    <property type="match status" value="1"/>
</dbReference>
<dbReference type="Proteomes" id="UP000199664">
    <property type="component" value="Unassembled WGS sequence"/>
</dbReference>
<evidence type="ECO:0000313" key="5">
    <source>
        <dbReference type="Proteomes" id="UP000199664"/>
    </source>
</evidence>
<protein>
    <submittedName>
        <fullName evidence="4">HCOMODA/2-hydroxy-3-carboxy-muconic semialdehyde decarboxylase</fullName>
    </submittedName>
</protein>
<dbReference type="SUPFAM" id="SSF53639">
    <property type="entry name" value="AraD/HMP-PK domain-like"/>
    <property type="match status" value="1"/>
</dbReference>
<dbReference type="STRING" id="1036779.SAMN04515666_11052"/>